<feature type="transmembrane region" description="Helical" evidence="6">
    <location>
        <begin position="6"/>
        <end position="23"/>
    </location>
</feature>
<evidence type="ECO:0000256" key="1">
    <source>
        <dbReference type="ARBA" id="ARBA00004141"/>
    </source>
</evidence>
<dbReference type="EMBL" id="CAWYQH010000108">
    <property type="protein sequence ID" value="CAK8689569.1"/>
    <property type="molecule type" value="Genomic_DNA"/>
</dbReference>
<evidence type="ECO:0000256" key="3">
    <source>
        <dbReference type="ARBA" id="ARBA00022692"/>
    </source>
</evidence>
<feature type="transmembrane region" description="Helical" evidence="6">
    <location>
        <begin position="100"/>
        <end position="121"/>
    </location>
</feature>
<comment type="similarity">
    <text evidence="2">Belongs to the TMEM129 family.</text>
</comment>
<gene>
    <name evidence="7" type="ORF">CVLEPA_LOCUS21555</name>
</gene>
<evidence type="ECO:0000256" key="5">
    <source>
        <dbReference type="ARBA" id="ARBA00023136"/>
    </source>
</evidence>
<evidence type="ECO:0000256" key="4">
    <source>
        <dbReference type="ARBA" id="ARBA00022989"/>
    </source>
</evidence>
<keyword evidence="3 6" id="KW-0812">Transmembrane</keyword>
<evidence type="ECO:0000256" key="6">
    <source>
        <dbReference type="SAM" id="Phobius"/>
    </source>
</evidence>
<dbReference type="PANTHER" id="PTHR31322:SF2">
    <property type="entry name" value="E3 UBIQUITIN-PROTEIN LIGASE TM129"/>
    <property type="match status" value="1"/>
</dbReference>
<organism evidence="7 8">
    <name type="scientific">Clavelina lepadiformis</name>
    <name type="common">Light-bulb sea squirt</name>
    <name type="synonym">Ascidia lepadiformis</name>
    <dbReference type="NCBI Taxonomy" id="159417"/>
    <lineage>
        <taxon>Eukaryota</taxon>
        <taxon>Metazoa</taxon>
        <taxon>Chordata</taxon>
        <taxon>Tunicata</taxon>
        <taxon>Ascidiacea</taxon>
        <taxon>Aplousobranchia</taxon>
        <taxon>Clavelinidae</taxon>
        <taxon>Clavelina</taxon>
    </lineage>
</organism>
<accession>A0ABP0GFI5</accession>
<sequence>MTSVNPAIAFSFFYWLIALLFVASPTEFQTSGLTVQRIFRRWLGSESNDFTFYHIKRTAATILFHASLPLGYFFGMTFVSESKLTFFRVCEGTVHIAWQIYLLCSLALALVMVGVVYYWSLEKWKNHPISKMLLVYSNSFSDVAMQINAEFRSIDKYTSGDSYKSRVIVTDNWLIKTHTYSVSFIQQDHLRLVVRKTEQFQVSPETMATVQFVNLKVTCLKRNKSFIIRILSTEYIDFKEKLRVSVFTLPNIRVHTTSVELFLEVFREHVVQNPLYVVHADEELGDCIGCDQKPVEIKLLKQCADMGDGECENCRCRPMWCMECMARWYASRQDQSNPGSWLVTTSCVIEDDWKTYN</sequence>
<reference evidence="7 8" key="1">
    <citation type="submission" date="2024-02" db="EMBL/GenBank/DDBJ databases">
        <authorList>
            <person name="Daric V."/>
            <person name="Darras S."/>
        </authorList>
    </citation>
    <scope>NUCLEOTIDE SEQUENCE [LARGE SCALE GENOMIC DNA]</scope>
</reference>
<feature type="transmembrane region" description="Helical" evidence="6">
    <location>
        <begin position="62"/>
        <end position="80"/>
    </location>
</feature>
<keyword evidence="8" id="KW-1185">Reference proteome</keyword>
<comment type="subcellular location">
    <subcellularLocation>
        <location evidence="1">Membrane</location>
        <topology evidence="1">Multi-pass membrane protein</topology>
    </subcellularLocation>
</comment>
<dbReference type="Pfam" id="PF10272">
    <property type="entry name" value="Tmpp129"/>
    <property type="match status" value="1"/>
</dbReference>
<evidence type="ECO:0008006" key="9">
    <source>
        <dbReference type="Google" id="ProtNLM"/>
    </source>
</evidence>
<keyword evidence="4 6" id="KW-1133">Transmembrane helix</keyword>
<name>A0ABP0GFI5_CLALP</name>
<evidence type="ECO:0000313" key="7">
    <source>
        <dbReference type="EMBL" id="CAK8689569.1"/>
    </source>
</evidence>
<dbReference type="InterPro" id="IPR018801">
    <property type="entry name" value="TM129"/>
</dbReference>
<dbReference type="PANTHER" id="PTHR31322">
    <property type="entry name" value="E3 UBIQUITIN-PROTEIN LIGASE TM129"/>
    <property type="match status" value="1"/>
</dbReference>
<proteinExistence type="inferred from homology"/>
<keyword evidence="5 6" id="KW-0472">Membrane</keyword>
<evidence type="ECO:0000313" key="8">
    <source>
        <dbReference type="Proteomes" id="UP001642483"/>
    </source>
</evidence>
<dbReference type="Proteomes" id="UP001642483">
    <property type="component" value="Unassembled WGS sequence"/>
</dbReference>
<protein>
    <recommendedName>
        <fullName evidence="9">E3 ubiquitin-protein ligase TM129</fullName>
    </recommendedName>
</protein>
<evidence type="ECO:0000256" key="2">
    <source>
        <dbReference type="ARBA" id="ARBA00007332"/>
    </source>
</evidence>
<comment type="caution">
    <text evidence="7">The sequence shown here is derived from an EMBL/GenBank/DDBJ whole genome shotgun (WGS) entry which is preliminary data.</text>
</comment>